<feature type="transmembrane region" description="Helical" evidence="2">
    <location>
        <begin position="96"/>
        <end position="118"/>
    </location>
</feature>
<reference evidence="4" key="1">
    <citation type="submission" date="2023-03" db="UniProtKB">
        <authorList>
            <consortium name="WormBaseParasite"/>
        </authorList>
    </citation>
    <scope>IDENTIFICATION</scope>
</reference>
<feature type="transmembrane region" description="Helical" evidence="2">
    <location>
        <begin position="174"/>
        <end position="200"/>
    </location>
</feature>
<dbReference type="PANTHER" id="PTHR12107:SF0">
    <property type="entry name" value="STARGAZIN (MAMMALIAN CALCIUM CHANNEL) HOMOLOG"/>
    <property type="match status" value="1"/>
</dbReference>
<dbReference type="WBParaSite" id="ALUE_0000653201-mRNA-1">
    <property type="protein sequence ID" value="ALUE_0000653201-mRNA-1"/>
    <property type="gene ID" value="ALUE_0000653201"/>
</dbReference>
<evidence type="ECO:0000313" key="3">
    <source>
        <dbReference type="Proteomes" id="UP000036681"/>
    </source>
</evidence>
<feature type="region of interest" description="Disordered" evidence="1">
    <location>
        <begin position="291"/>
        <end position="314"/>
    </location>
</feature>
<dbReference type="GO" id="GO:0005245">
    <property type="term" value="F:voltage-gated calcium channel activity"/>
    <property type="evidence" value="ECO:0007669"/>
    <property type="project" value="TreeGrafter"/>
</dbReference>
<evidence type="ECO:0000256" key="1">
    <source>
        <dbReference type="SAM" id="MobiDB-lite"/>
    </source>
</evidence>
<dbReference type="GO" id="GO:0019226">
    <property type="term" value="P:transmission of nerve impulse"/>
    <property type="evidence" value="ECO:0007669"/>
    <property type="project" value="TreeGrafter"/>
</dbReference>
<keyword evidence="3" id="KW-1185">Reference proteome</keyword>
<dbReference type="PANTHER" id="PTHR12107">
    <property type="entry name" value="VOLTAGE-DEPENDENT CALCIUM CHANNEL GAMMA SUBUNIT"/>
    <property type="match status" value="1"/>
</dbReference>
<proteinExistence type="predicted"/>
<sequence>MFTNNWLYTAEVLKYYVFPNRTTNFDDQTNQPVYFKNATFGPWLFCWLDRNLHANALKIFPIAAVTEFHCSKVDYLSAEEPSDVTTSVEQSVRRSFFFMVSGACLDLLGVISITACCFRRYPYRSLMCSSLLHIFSGMANFACIIVYMSAVSKEVGNKQYPATEMDDPLFHYSYGYSFIMLKASFLGTEIAALFSVLVYMAKRDERTSLMASLNNDRLKRESFISDHYYEHTRFKCLERASRNTSVDGSEYSHKKHEFHLPKLVEENEHLNAMFLNPSLSSISPRVSSSVESRMDSSFSRPPLYRDNSTTYSSS</sequence>
<evidence type="ECO:0000256" key="2">
    <source>
        <dbReference type="SAM" id="Phobius"/>
    </source>
</evidence>
<feature type="transmembrane region" description="Helical" evidence="2">
    <location>
        <begin position="130"/>
        <end position="150"/>
    </location>
</feature>
<name>A0A9J2P9I8_ASCLU</name>
<protein>
    <submittedName>
        <fullName evidence="4">Uncharacterized protein</fullName>
    </submittedName>
</protein>
<keyword evidence="2" id="KW-0472">Membrane</keyword>
<dbReference type="GO" id="GO:0016247">
    <property type="term" value="F:channel regulator activity"/>
    <property type="evidence" value="ECO:0007669"/>
    <property type="project" value="TreeGrafter"/>
</dbReference>
<organism evidence="3 4">
    <name type="scientific">Ascaris lumbricoides</name>
    <name type="common">Giant roundworm</name>
    <dbReference type="NCBI Taxonomy" id="6252"/>
    <lineage>
        <taxon>Eukaryota</taxon>
        <taxon>Metazoa</taxon>
        <taxon>Ecdysozoa</taxon>
        <taxon>Nematoda</taxon>
        <taxon>Chromadorea</taxon>
        <taxon>Rhabditida</taxon>
        <taxon>Spirurina</taxon>
        <taxon>Ascaridomorpha</taxon>
        <taxon>Ascaridoidea</taxon>
        <taxon>Ascarididae</taxon>
        <taxon>Ascaris</taxon>
    </lineage>
</organism>
<evidence type="ECO:0000313" key="4">
    <source>
        <dbReference type="WBParaSite" id="ALUE_0000653201-mRNA-1"/>
    </source>
</evidence>
<dbReference type="GO" id="GO:0032281">
    <property type="term" value="C:AMPA glutamate receptor complex"/>
    <property type="evidence" value="ECO:0007669"/>
    <property type="project" value="TreeGrafter"/>
</dbReference>
<dbReference type="GO" id="GO:0098839">
    <property type="term" value="C:postsynaptic density membrane"/>
    <property type="evidence" value="ECO:0007669"/>
    <property type="project" value="TreeGrafter"/>
</dbReference>
<accession>A0A9J2P9I8</accession>
<keyword evidence="2" id="KW-1133">Transmembrane helix</keyword>
<dbReference type="Gene3D" id="1.20.140.150">
    <property type="match status" value="1"/>
</dbReference>
<dbReference type="GO" id="GO:0099590">
    <property type="term" value="P:neurotransmitter receptor internalization"/>
    <property type="evidence" value="ECO:0007669"/>
    <property type="project" value="TreeGrafter"/>
</dbReference>
<dbReference type="Proteomes" id="UP000036681">
    <property type="component" value="Unplaced"/>
</dbReference>
<dbReference type="AlphaFoldDB" id="A0A9J2P9I8"/>
<dbReference type="GO" id="GO:0098970">
    <property type="term" value="P:postsynaptic neurotransmitter receptor diffusion trapping"/>
    <property type="evidence" value="ECO:0007669"/>
    <property type="project" value="TreeGrafter"/>
</dbReference>
<keyword evidence="2" id="KW-0812">Transmembrane</keyword>
<dbReference type="GO" id="GO:0051968">
    <property type="term" value="P:positive regulation of synaptic transmission, glutamatergic"/>
    <property type="evidence" value="ECO:0007669"/>
    <property type="project" value="TreeGrafter"/>
</dbReference>
<dbReference type="InterPro" id="IPR051072">
    <property type="entry name" value="CACNG_subunit"/>
</dbReference>
<dbReference type="GO" id="GO:0098943">
    <property type="term" value="P:neurotransmitter receptor transport, postsynaptic endosome to lysosome"/>
    <property type="evidence" value="ECO:0007669"/>
    <property type="project" value="TreeGrafter"/>
</dbReference>